<reference evidence="7 8" key="1">
    <citation type="submission" date="2024-01" db="EMBL/GenBank/DDBJ databases">
        <title>A draft genome for a cacao thread blight-causing isolate of Paramarasmius palmivorus.</title>
        <authorList>
            <person name="Baruah I.K."/>
            <person name="Bukari Y."/>
            <person name="Amoako-Attah I."/>
            <person name="Meinhardt L.W."/>
            <person name="Bailey B.A."/>
            <person name="Cohen S.P."/>
        </authorList>
    </citation>
    <scope>NUCLEOTIDE SEQUENCE [LARGE SCALE GENOMIC DNA]</scope>
    <source>
        <strain evidence="7 8">GH-12</strain>
    </source>
</reference>
<dbReference type="FunFam" id="3.40.30.10:FF:000245">
    <property type="entry name" value="Thioredoxin"/>
    <property type="match status" value="1"/>
</dbReference>
<name>A0AAW0DJL0_9AGAR</name>
<feature type="site" description="Contributes to redox potential value" evidence="4">
    <location>
        <position position="31"/>
    </location>
</feature>
<dbReference type="GO" id="GO:0015035">
    <property type="term" value="F:protein-disulfide reductase activity"/>
    <property type="evidence" value="ECO:0007669"/>
    <property type="project" value="InterPro"/>
</dbReference>
<dbReference type="Gene3D" id="3.40.30.10">
    <property type="entry name" value="Glutaredoxin"/>
    <property type="match status" value="1"/>
</dbReference>
<comment type="similarity">
    <text evidence="3">Belongs to the thioredoxin family.</text>
</comment>
<gene>
    <name evidence="7" type="primary">NGLY1</name>
    <name evidence="7" type="ORF">VNI00_004609</name>
</gene>
<feature type="site" description="Contributes to redox potential value" evidence="4">
    <location>
        <position position="32"/>
    </location>
</feature>
<keyword evidence="8" id="KW-1185">Reference proteome</keyword>
<dbReference type="CDD" id="cd02947">
    <property type="entry name" value="TRX_family"/>
    <property type="match status" value="1"/>
</dbReference>
<evidence type="ECO:0000313" key="7">
    <source>
        <dbReference type="EMBL" id="KAK7051630.1"/>
    </source>
</evidence>
<evidence type="ECO:0000256" key="3">
    <source>
        <dbReference type="PIRNR" id="PIRNR000077"/>
    </source>
</evidence>
<dbReference type="PROSITE" id="PS00194">
    <property type="entry name" value="THIOREDOXIN_1"/>
    <property type="match status" value="1"/>
</dbReference>
<protein>
    <recommendedName>
        <fullName evidence="1 3">Thioredoxin</fullName>
    </recommendedName>
</protein>
<evidence type="ECO:0000256" key="1">
    <source>
        <dbReference type="ARBA" id="ARBA00020570"/>
    </source>
</evidence>
<dbReference type="Proteomes" id="UP001383192">
    <property type="component" value="Unassembled WGS sequence"/>
</dbReference>
<dbReference type="InterPro" id="IPR013766">
    <property type="entry name" value="Thioredoxin_domain"/>
</dbReference>
<dbReference type="NCBIfam" id="TIGR01068">
    <property type="entry name" value="thioredoxin"/>
    <property type="match status" value="1"/>
</dbReference>
<dbReference type="GO" id="GO:0016787">
    <property type="term" value="F:hydrolase activity"/>
    <property type="evidence" value="ECO:0007669"/>
    <property type="project" value="UniProtKB-KW"/>
</dbReference>
<evidence type="ECO:0000256" key="2">
    <source>
        <dbReference type="ARBA" id="ARBA00023157"/>
    </source>
</evidence>
<comment type="caution">
    <text evidence="7">The sequence shown here is derived from an EMBL/GenBank/DDBJ whole genome shotgun (WGS) entry which is preliminary data.</text>
</comment>
<sequence>MPVAIDSLDTLHKIINADEPCIIDFWATWCGPCRMIAPIYDKLSGDFPQVKFYKVDVDAQQEIVQECGIQSMPTFQVYHKGNKVGEIKGAAPQKLQELLVQASSLV</sequence>
<evidence type="ECO:0000256" key="5">
    <source>
        <dbReference type="PIRSR" id="PIRSR000077-4"/>
    </source>
</evidence>
<accession>A0AAW0DJL0</accession>
<dbReference type="InterPro" id="IPR017937">
    <property type="entry name" value="Thioredoxin_CS"/>
</dbReference>
<dbReference type="AlphaFoldDB" id="A0AAW0DJL0"/>
<keyword evidence="5" id="KW-0676">Redox-active center</keyword>
<feature type="active site" description="Nucleophile" evidence="4">
    <location>
        <position position="33"/>
    </location>
</feature>
<dbReference type="EMBL" id="JAYKXP010000012">
    <property type="protein sequence ID" value="KAK7051630.1"/>
    <property type="molecule type" value="Genomic_DNA"/>
</dbReference>
<dbReference type="PROSITE" id="PS51352">
    <property type="entry name" value="THIOREDOXIN_2"/>
    <property type="match status" value="1"/>
</dbReference>
<organism evidence="7 8">
    <name type="scientific">Paramarasmius palmivorus</name>
    <dbReference type="NCBI Taxonomy" id="297713"/>
    <lineage>
        <taxon>Eukaryota</taxon>
        <taxon>Fungi</taxon>
        <taxon>Dikarya</taxon>
        <taxon>Basidiomycota</taxon>
        <taxon>Agaricomycotina</taxon>
        <taxon>Agaricomycetes</taxon>
        <taxon>Agaricomycetidae</taxon>
        <taxon>Agaricales</taxon>
        <taxon>Marasmiineae</taxon>
        <taxon>Marasmiaceae</taxon>
        <taxon>Paramarasmius</taxon>
    </lineage>
</organism>
<dbReference type="InterPro" id="IPR005746">
    <property type="entry name" value="Thioredoxin"/>
</dbReference>
<dbReference type="SUPFAM" id="SSF52833">
    <property type="entry name" value="Thioredoxin-like"/>
    <property type="match status" value="1"/>
</dbReference>
<keyword evidence="2 5" id="KW-1015">Disulfide bond</keyword>
<feature type="disulfide bond" description="Redox-active" evidence="5">
    <location>
        <begin position="30"/>
        <end position="33"/>
    </location>
</feature>
<feature type="active site" description="Nucleophile" evidence="4">
    <location>
        <position position="30"/>
    </location>
</feature>
<evidence type="ECO:0000259" key="6">
    <source>
        <dbReference type="PROSITE" id="PS51352"/>
    </source>
</evidence>
<dbReference type="PIRSF" id="PIRSF000077">
    <property type="entry name" value="Thioredoxin"/>
    <property type="match status" value="1"/>
</dbReference>
<dbReference type="PRINTS" id="PR00421">
    <property type="entry name" value="THIOREDOXIN"/>
</dbReference>
<evidence type="ECO:0000313" key="8">
    <source>
        <dbReference type="Proteomes" id="UP001383192"/>
    </source>
</evidence>
<dbReference type="PANTHER" id="PTHR46115">
    <property type="entry name" value="THIOREDOXIN-LIKE PROTEIN 1"/>
    <property type="match status" value="1"/>
</dbReference>
<dbReference type="Pfam" id="PF00085">
    <property type="entry name" value="Thioredoxin"/>
    <property type="match status" value="1"/>
</dbReference>
<keyword evidence="7" id="KW-0378">Hydrolase</keyword>
<proteinExistence type="inferred from homology"/>
<feature type="domain" description="Thioredoxin" evidence="6">
    <location>
        <begin position="1"/>
        <end position="104"/>
    </location>
</feature>
<dbReference type="InterPro" id="IPR036249">
    <property type="entry name" value="Thioredoxin-like_sf"/>
</dbReference>
<feature type="site" description="Deprotonates C-terminal active site Cys" evidence="4">
    <location>
        <position position="24"/>
    </location>
</feature>
<evidence type="ECO:0000256" key="4">
    <source>
        <dbReference type="PIRSR" id="PIRSR000077-1"/>
    </source>
</evidence>